<keyword evidence="2" id="KW-0378">Hydrolase</keyword>
<organism evidence="2 3">
    <name type="scientific">Frankia umida</name>
    <dbReference type="NCBI Taxonomy" id="573489"/>
    <lineage>
        <taxon>Bacteria</taxon>
        <taxon>Bacillati</taxon>
        <taxon>Actinomycetota</taxon>
        <taxon>Actinomycetes</taxon>
        <taxon>Frankiales</taxon>
        <taxon>Frankiaceae</taxon>
        <taxon>Frankia</taxon>
    </lineage>
</organism>
<keyword evidence="2" id="KW-0255">Endonuclease</keyword>
<evidence type="ECO:0000313" key="2">
    <source>
        <dbReference type="EMBL" id="MCK9877587.1"/>
    </source>
</evidence>
<keyword evidence="2" id="KW-0540">Nuclease</keyword>
<evidence type="ECO:0000313" key="3">
    <source>
        <dbReference type="Proteomes" id="UP001201873"/>
    </source>
</evidence>
<proteinExistence type="predicted"/>
<dbReference type="InterPro" id="IPR011335">
    <property type="entry name" value="Restrct_endonuc-II-like"/>
</dbReference>
<accession>A0ABT0K274</accession>
<dbReference type="SUPFAM" id="SSF52980">
    <property type="entry name" value="Restriction endonuclease-like"/>
    <property type="match status" value="1"/>
</dbReference>
<dbReference type="Pfam" id="PF04480">
    <property type="entry name" value="DUF559"/>
    <property type="match status" value="1"/>
</dbReference>
<sequence>MVGAGRPGRAAYVHPVHVLLPRSAHGAADVRGLVRHLGAYRAQEVVKVRGIPVTGVTRTLVDLLVSCDRETAVGLLDAALHQGRITDIGEIRDAAAGRRGVAERYGWLGLVDGRAESPLETRMRLVLMDAGLTPEQLQWSIWGDGRESGWLPDGSEATQPYERSCVPTALAKEARSARPRLLARVDLAWPSRLVAVEVDGTAVHERPRALFRDRARQNDLLSLGWIVLRFTWTDLLLRAHAVVEQIRWSLQVTRPATTL</sequence>
<keyword evidence="3" id="KW-1185">Reference proteome</keyword>
<protein>
    <submittedName>
        <fullName evidence="2">Endonuclease domain-containing protein</fullName>
    </submittedName>
</protein>
<dbReference type="InterPro" id="IPR007569">
    <property type="entry name" value="DUF559"/>
</dbReference>
<evidence type="ECO:0000259" key="1">
    <source>
        <dbReference type="Pfam" id="PF04480"/>
    </source>
</evidence>
<dbReference type="GO" id="GO:0004519">
    <property type="term" value="F:endonuclease activity"/>
    <property type="evidence" value="ECO:0007669"/>
    <property type="project" value="UniProtKB-KW"/>
</dbReference>
<dbReference type="Gene3D" id="3.40.960.10">
    <property type="entry name" value="VSR Endonuclease"/>
    <property type="match status" value="1"/>
</dbReference>
<dbReference type="EMBL" id="JALKFT010000018">
    <property type="protein sequence ID" value="MCK9877587.1"/>
    <property type="molecule type" value="Genomic_DNA"/>
</dbReference>
<name>A0ABT0K274_9ACTN</name>
<comment type="caution">
    <text evidence="2">The sequence shown here is derived from an EMBL/GenBank/DDBJ whole genome shotgun (WGS) entry which is preliminary data.</text>
</comment>
<dbReference type="Proteomes" id="UP001201873">
    <property type="component" value="Unassembled WGS sequence"/>
</dbReference>
<dbReference type="RefSeq" id="WP_248825800.1">
    <property type="nucleotide sequence ID" value="NZ_JALKFT010000018.1"/>
</dbReference>
<reference evidence="2 3" key="1">
    <citation type="submission" date="2022-04" db="EMBL/GenBank/DDBJ databases">
        <title>Genome diversity in the genus Frankia.</title>
        <authorList>
            <person name="Carlos-Shanley C."/>
            <person name="Hahn D."/>
        </authorList>
    </citation>
    <scope>NUCLEOTIDE SEQUENCE [LARGE SCALE GENOMIC DNA]</scope>
    <source>
        <strain evidence="2 3">Ag45/Mut15</strain>
    </source>
</reference>
<gene>
    <name evidence="2" type="ORF">MXD59_17710</name>
</gene>
<feature type="domain" description="DUF559" evidence="1">
    <location>
        <begin position="186"/>
        <end position="250"/>
    </location>
</feature>